<proteinExistence type="predicted"/>
<protein>
    <submittedName>
        <fullName evidence="3">Transposase</fullName>
    </submittedName>
</protein>
<comment type="caution">
    <text evidence="3">The sequence shown here is derived from an EMBL/GenBank/DDBJ whole genome shotgun (WGS) entry which is preliminary data.</text>
</comment>
<dbReference type="AlphaFoldDB" id="A0A927BJY9"/>
<dbReference type="EMBL" id="JACWUS010000001">
    <property type="protein sequence ID" value="MBD2829064.1"/>
    <property type="molecule type" value="Genomic_DNA"/>
</dbReference>
<organism evidence="3">
    <name type="scientific">Streptomyces globisporus</name>
    <dbReference type="NCBI Taxonomy" id="1908"/>
    <lineage>
        <taxon>Bacteria</taxon>
        <taxon>Bacillati</taxon>
        <taxon>Actinomycetota</taxon>
        <taxon>Actinomycetes</taxon>
        <taxon>Kitasatosporales</taxon>
        <taxon>Streptomycetaceae</taxon>
        <taxon>Streptomyces</taxon>
    </lineage>
</organism>
<feature type="region of interest" description="Disordered" evidence="1">
    <location>
        <begin position="1"/>
        <end position="26"/>
    </location>
</feature>
<evidence type="ECO:0000256" key="1">
    <source>
        <dbReference type="SAM" id="MobiDB-lite"/>
    </source>
</evidence>
<name>A0A927BJY9_STRGL</name>
<feature type="compositionally biased region" description="Basic and acidic residues" evidence="1">
    <location>
        <begin position="1"/>
        <end position="10"/>
    </location>
</feature>
<keyword evidence="2" id="KW-0812">Transmembrane</keyword>
<keyword evidence="2" id="KW-0472">Membrane</keyword>
<sequence>MGRSPLRERGSYGGRPPGSVRERYKKRNVVGRPINKLKGLRAVATRYDERGHVFLGAVTLAAIVMWLRR</sequence>
<accession>A0A927BJY9</accession>
<keyword evidence="2" id="KW-1133">Transmembrane helix</keyword>
<reference evidence="3" key="1">
    <citation type="journal article" date="2020" name="PLoS ONE">
        <title>Isolation and characterization of Streptomyces bacteriophages and Streptomyces strains encoding biosynthetic arsenals: Streptomyces strains and phages for antibiotic discovery.</title>
        <authorList>
            <person name="Montano E.T."/>
            <person name="Nideffer J.F."/>
            <person name="Brumage L."/>
            <person name="Erb M."/>
            <person name="Derman A.I."/>
            <person name="Davis J.P."/>
            <person name="Estrada E."/>
            <person name="Fu S."/>
            <person name="Le D."/>
            <person name="Vuppala A."/>
            <person name="Tran C."/>
            <person name="Luterstein E."/>
            <person name="Lakkaraju S."/>
            <person name="Panchagnula S."/>
            <person name="Ren C."/>
            <person name="Doan J."/>
            <person name="Tran S."/>
            <person name="Soriano J."/>
            <person name="Fujita Y."/>
            <person name="Gutala P."/>
            <person name="Fujii Q."/>
            <person name="Lee M."/>
            <person name="Bui A."/>
            <person name="Villarreal C."/>
            <person name="Shing S.R."/>
            <person name="Kim S."/>
            <person name="Freeman D."/>
            <person name="Racha V."/>
            <person name="Ho A."/>
            <person name="Kumar P."/>
            <person name="Falah K."/>
            <person name="Dawson T."/>
            <person name="Enustun E."/>
            <person name="Prichard A."/>
            <person name="Gomez A."/>
            <person name="Khanna K."/>
            <person name="Trigg S."/>
            <person name="Fernandez L."/>
            <person name="Pogliano K."/>
            <person name="Pogliano J."/>
        </authorList>
    </citation>
    <scope>NUCLEOTIDE SEQUENCE</scope>
    <source>
        <strain evidence="3">QF2</strain>
    </source>
</reference>
<gene>
    <name evidence="3" type="ORF">ID875_13370</name>
</gene>
<evidence type="ECO:0000256" key="2">
    <source>
        <dbReference type="SAM" id="Phobius"/>
    </source>
</evidence>
<evidence type="ECO:0000313" key="3">
    <source>
        <dbReference type="EMBL" id="MBD2829064.1"/>
    </source>
</evidence>
<feature type="transmembrane region" description="Helical" evidence="2">
    <location>
        <begin position="51"/>
        <end position="67"/>
    </location>
</feature>